<keyword evidence="3" id="KW-0326">Glycosidase</keyword>
<dbReference type="PANTHER" id="PTHR36845:SF1">
    <property type="entry name" value="HYDROLASE, PUTATIVE (AFU_ORTHOLOGUE AFUA_7G05090)-RELATED"/>
    <property type="match status" value="1"/>
</dbReference>
<evidence type="ECO:0000313" key="4">
    <source>
        <dbReference type="Proteomes" id="UP001180825"/>
    </source>
</evidence>
<protein>
    <submittedName>
        <fullName evidence="3">Unsaturated chondroitin disaccharide hydrolase</fullName>
        <ecNumber evidence="3">3.2.1.180</ecNumber>
    </submittedName>
</protein>
<keyword evidence="1 3" id="KW-0378">Hydrolase</keyword>
<dbReference type="GO" id="GO:0102212">
    <property type="term" value="F:unsaturated chondroitin disaccharide hydrolase activity"/>
    <property type="evidence" value="ECO:0007669"/>
    <property type="project" value="UniProtKB-EC"/>
</dbReference>
<dbReference type="Pfam" id="PF07470">
    <property type="entry name" value="Glyco_hydro_88"/>
    <property type="match status" value="1"/>
</dbReference>
<proteinExistence type="inferred from homology"/>
<evidence type="ECO:0000313" key="3">
    <source>
        <dbReference type="EMBL" id="MDR7331909.1"/>
    </source>
</evidence>
<gene>
    <name evidence="3" type="ORF">J2X21_001035</name>
</gene>
<dbReference type="RefSeq" id="WP_310325752.1">
    <property type="nucleotide sequence ID" value="NZ_JAVDXV010000002.1"/>
</dbReference>
<dbReference type="EMBL" id="JAVDXV010000002">
    <property type="protein sequence ID" value="MDR7331909.1"/>
    <property type="molecule type" value="Genomic_DNA"/>
</dbReference>
<dbReference type="InterPro" id="IPR010905">
    <property type="entry name" value="Glyco_hydro_88"/>
</dbReference>
<evidence type="ECO:0000256" key="1">
    <source>
        <dbReference type="ARBA" id="ARBA00022801"/>
    </source>
</evidence>
<dbReference type="SUPFAM" id="SSF48208">
    <property type="entry name" value="Six-hairpin glycosidases"/>
    <property type="match status" value="1"/>
</dbReference>
<dbReference type="Gene3D" id="1.50.10.10">
    <property type="match status" value="1"/>
</dbReference>
<dbReference type="Proteomes" id="UP001180825">
    <property type="component" value="Unassembled WGS sequence"/>
</dbReference>
<sequence length="384" mass="41652">MFEAALREACAQLGRCLDDLGAHSPGDTSVANRFQPSAWPGVPHGTNGSWTAGFWTGLLWMAHELSGEARFAEAARAQLPGYALRLDAHYLLDHHDLGFLYLPSCVAARRSGVDARATALRAADLLMKRYLPRAGVIQAWGQLDDPAQRGRIIIDCLLNLPLLHWASAERGDDSLRDAALSHALRSQQYLVRSDDTSFHTFHFDATTGAPRHGTTQQGASNDSCWARGQAWGVYGFALNHRFAPGLGFLDTAERLARRFLQGLPAHGVACWDLSLADVPGEPWDSSASAIAACGLIEIAQLLRAEGQAERAAFYSAAADRLLTGLLQHCAGWRTAGSNALLLHSVYSKPEALGVDEACLWGDFFFLEALARSARGWAPFWHPGG</sequence>
<reference evidence="3 4" key="1">
    <citation type="submission" date="2023-07" db="EMBL/GenBank/DDBJ databases">
        <title>Sorghum-associated microbial communities from plants grown in Nebraska, USA.</title>
        <authorList>
            <person name="Schachtman D."/>
        </authorList>
    </citation>
    <scope>NUCLEOTIDE SEQUENCE [LARGE SCALE GENOMIC DNA]</scope>
    <source>
        <strain evidence="3 4">BE316</strain>
    </source>
</reference>
<dbReference type="PANTHER" id="PTHR36845">
    <property type="entry name" value="HYDROLASE, PUTATIVE (AFU_ORTHOLOGUE AFUA_7G05090)-RELATED"/>
    <property type="match status" value="1"/>
</dbReference>
<comment type="caution">
    <text evidence="3">The sequence shown here is derived from an EMBL/GenBank/DDBJ whole genome shotgun (WGS) entry which is preliminary data.</text>
</comment>
<organism evidence="3 4">
    <name type="scientific">Roseateles asaccharophilus</name>
    <dbReference type="NCBI Taxonomy" id="582607"/>
    <lineage>
        <taxon>Bacteria</taxon>
        <taxon>Pseudomonadati</taxon>
        <taxon>Pseudomonadota</taxon>
        <taxon>Betaproteobacteria</taxon>
        <taxon>Burkholderiales</taxon>
        <taxon>Sphaerotilaceae</taxon>
        <taxon>Roseateles</taxon>
    </lineage>
</organism>
<name>A0ABU2A3Y4_9BURK</name>
<dbReference type="InterPro" id="IPR012341">
    <property type="entry name" value="6hp_glycosidase-like_sf"/>
</dbReference>
<dbReference type="InterPro" id="IPR008928">
    <property type="entry name" value="6-hairpin_glycosidase_sf"/>
</dbReference>
<keyword evidence="4" id="KW-1185">Reference proteome</keyword>
<evidence type="ECO:0000256" key="2">
    <source>
        <dbReference type="ARBA" id="ARBA00038358"/>
    </source>
</evidence>
<dbReference type="EC" id="3.2.1.180" evidence="3"/>
<accession>A0ABU2A3Y4</accession>
<dbReference type="InterPro" id="IPR052369">
    <property type="entry name" value="UG_Glycosaminoglycan_Hydrolase"/>
</dbReference>
<comment type="similarity">
    <text evidence="2">Belongs to the glycosyl hydrolase 88 family.</text>
</comment>